<gene>
    <name evidence="2" type="ORF">ABII15_33910</name>
</gene>
<accession>A0AAU8J360</accession>
<reference evidence="2" key="1">
    <citation type="submission" date="2024-06" db="EMBL/GenBank/DDBJ databases">
        <title>Streptomyces sp. strain HUAS MG91 genome sequences.</title>
        <authorList>
            <person name="Mo P."/>
        </authorList>
    </citation>
    <scope>NUCLEOTIDE SEQUENCE</scope>
    <source>
        <strain evidence="2">HUAS MG91</strain>
    </source>
</reference>
<protein>
    <recommendedName>
        <fullName evidence="3">PH domain-containing protein</fullName>
    </recommendedName>
</protein>
<keyword evidence="1" id="KW-0472">Membrane</keyword>
<evidence type="ECO:0000313" key="2">
    <source>
        <dbReference type="EMBL" id="XCJ74663.1"/>
    </source>
</evidence>
<dbReference type="KEGG" id="stac:ABII15_33910"/>
<keyword evidence="1" id="KW-1133">Transmembrane helix</keyword>
<keyword evidence="1" id="KW-0812">Transmembrane</keyword>
<evidence type="ECO:0000256" key="1">
    <source>
        <dbReference type="SAM" id="Phobius"/>
    </source>
</evidence>
<name>A0AAU8J360_9ACTN</name>
<evidence type="ECO:0008006" key="3">
    <source>
        <dbReference type="Google" id="ProtNLM"/>
    </source>
</evidence>
<proteinExistence type="predicted"/>
<organism evidence="2">
    <name type="scientific">Streptomyces tabacisoli</name>
    <dbReference type="NCBI Taxonomy" id="3156398"/>
    <lineage>
        <taxon>Bacteria</taxon>
        <taxon>Bacillati</taxon>
        <taxon>Actinomycetota</taxon>
        <taxon>Actinomycetes</taxon>
        <taxon>Kitasatosporales</taxon>
        <taxon>Streptomycetaceae</taxon>
        <taxon>Streptomyces</taxon>
    </lineage>
</organism>
<dbReference type="EMBL" id="CP159534">
    <property type="protein sequence ID" value="XCJ74663.1"/>
    <property type="molecule type" value="Genomic_DNA"/>
</dbReference>
<feature type="transmembrane region" description="Helical" evidence="1">
    <location>
        <begin position="16"/>
        <end position="36"/>
    </location>
</feature>
<feature type="transmembrane region" description="Helical" evidence="1">
    <location>
        <begin position="42"/>
        <end position="62"/>
    </location>
</feature>
<sequence length="152" mass="17251">MPDVWIGFNSDDRRRYWWRNGIVTLALAAVMVAMSLTARGPVGWWLFGAFGVFSVAVVLSAMSSIYGRVLLTAAGLEFRTLVSRRSIPWSEVAAIERRQRVLRSGIWSDLRIVGFGRRSLTIPGTFTNRMRDAELERKQAVIQERWSLAMSD</sequence>
<dbReference type="AlphaFoldDB" id="A0AAU8J360"/>
<dbReference type="RefSeq" id="WP_353946100.1">
    <property type="nucleotide sequence ID" value="NZ_CP159534.1"/>
</dbReference>